<evidence type="ECO:0000256" key="1">
    <source>
        <dbReference type="SAM" id="SignalP"/>
    </source>
</evidence>
<reference evidence="2" key="1">
    <citation type="submission" date="2019-10" db="EMBL/GenBank/DDBJ databases">
        <title>Short sand fly seasons in Tbilisi, Georgia, hinder development of host immunity to saliva of the visceral leishmaniasis vector Phlebotomus kandelakii.</title>
        <authorList>
            <person name="Oliveira F."/>
            <person name="Giorgobiani E."/>
            <person name="Guimaraes-Costa A.B."/>
            <person name="Abdeladhim M."/>
            <person name="Oristian J."/>
            <person name="Tskhvaradze L."/>
            <person name="Tsertsvadze N."/>
            <person name="Zakalashvili M."/>
            <person name="Valenzuela J.G."/>
            <person name="Kamhawi S."/>
        </authorList>
    </citation>
    <scope>NUCLEOTIDE SEQUENCE</scope>
    <source>
        <strain evidence="2">Wild-capture in Tbilisi</strain>
        <tissue evidence="2">Salivary glands</tissue>
    </source>
</reference>
<protein>
    <submittedName>
        <fullName evidence="2">Putative conserved secreted protein</fullName>
    </submittedName>
</protein>
<dbReference type="EMBL" id="GIFK01001082">
    <property type="protein sequence ID" value="NBJ58785.1"/>
    <property type="molecule type" value="Transcribed_RNA"/>
</dbReference>
<dbReference type="PANTHER" id="PTHR20997">
    <property type="entry name" value="EG:BACR42I17.2 PROTEIN-RELATED"/>
    <property type="match status" value="1"/>
</dbReference>
<keyword evidence="1" id="KW-0732">Signal</keyword>
<dbReference type="PANTHER" id="PTHR20997:SF2">
    <property type="entry name" value="EG:BACR42I17.2 PROTEIN-RELATED"/>
    <property type="match status" value="1"/>
</dbReference>
<accession>A0A6B2E693</accession>
<feature type="signal peptide" evidence="1">
    <location>
        <begin position="1"/>
        <end position="20"/>
    </location>
</feature>
<evidence type="ECO:0000313" key="2">
    <source>
        <dbReference type="EMBL" id="NBJ58785.1"/>
    </source>
</evidence>
<name>A0A6B2E693_9DIPT</name>
<proteinExistence type="predicted"/>
<feature type="chain" id="PRO_5025605982" evidence="1">
    <location>
        <begin position="21"/>
        <end position="298"/>
    </location>
</feature>
<dbReference type="AlphaFoldDB" id="A0A6B2E693"/>
<dbReference type="Pfam" id="PF07165">
    <property type="entry name" value="DUF1397"/>
    <property type="match status" value="1"/>
</dbReference>
<sequence length="298" mass="33034">MARSIGIFLGIFLMISVTLGQNVDLDGLKSQLPEGILPPNLGNMTEPLEDFRKLFKNKCNSVSGSDAAFEAIEESTGQLMECLTGLFNFSTLSEEIEKAQPNGELDTVFNKYCRRRHDATDCIMNFTRMLEPCLTPEEISHKEVYTNISKSLLGFVCHKDGDQIALFIAEKGPECFQERKDAVIACFNKTFPMALGHINEIGNEPLSMEKLPKFVFGPDQCHDMERLQMCIVEELEKCEESTPANLVDSAFKFIRNNTPCTNVTSIMNKGKANSAAISRVSLAILGTALLASLAKFLL</sequence>
<dbReference type="InterPro" id="IPR009832">
    <property type="entry name" value="DUF1397"/>
</dbReference>
<organism evidence="2">
    <name type="scientific">Phlebotomus kandelakii</name>
    <dbReference type="NCBI Taxonomy" id="1109342"/>
    <lineage>
        <taxon>Eukaryota</taxon>
        <taxon>Metazoa</taxon>
        <taxon>Ecdysozoa</taxon>
        <taxon>Arthropoda</taxon>
        <taxon>Hexapoda</taxon>
        <taxon>Insecta</taxon>
        <taxon>Pterygota</taxon>
        <taxon>Neoptera</taxon>
        <taxon>Endopterygota</taxon>
        <taxon>Diptera</taxon>
        <taxon>Nematocera</taxon>
        <taxon>Psychodoidea</taxon>
        <taxon>Psychodidae</taxon>
        <taxon>Phlebotomus</taxon>
        <taxon>Larroussius</taxon>
    </lineage>
</organism>